<gene>
    <name evidence="2" type="ORF">DVG78_02895</name>
</gene>
<dbReference type="Gene3D" id="3.20.20.100">
    <property type="entry name" value="NADP-dependent oxidoreductase domain"/>
    <property type="match status" value="1"/>
</dbReference>
<name>A0A369IGW9_9BACT</name>
<dbReference type="Proteomes" id="UP000253141">
    <property type="component" value="Unassembled WGS sequence"/>
</dbReference>
<feature type="domain" description="NADP-dependent oxidoreductase" evidence="1">
    <location>
        <begin position="52"/>
        <end position="298"/>
    </location>
</feature>
<keyword evidence="3" id="KW-1185">Reference proteome</keyword>
<dbReference type="CDD" id="cd19095">
    <property type="entry name" value="AKR_PA4992-like"/>
    <property type="match status" value="1"/>
</dbReference>
<dbReference type="PANTHER" id="PTHR43312">
    <property type="entry name" value="D-THREO-ALDOSE 1-DEHYDROGENASE"/>
    <property type="match status" value="1"/>
</dbReference>
<dbReference type="InterPro" id="IPR023210">
    <property type="entry name" value="NADP_OxRdtase_dom"/>
</dbReference>
<dbReference type="Pfam" id="PF00248">
    <property type="entry name" value="Aldo_ket_red"/>
    <property type="match status" value="1"/>
</dbReference>
<dbReference type="PANTHER" id="PTHR43312:SF1">
    <property type="entry name" value="NADP-DEPENDENT OXIDOREDUCTASE DOMAIN-CONTAINING PROTEIN"/>
    <property type="match status" value="1"/>
</dbReference>
<dbReference type="InterPro" id="IPR053135">
    <property type="entry name" value="AKR2_Oxidoreductase"/>
</dbReference>
<proteinExistence type="predicted"/>
<reference evidence="2 3" key="1">
    <citation type="submission" date="2018-07" db="EMBL/GenBank/DDBJ databases">
        <title>Genome analysis of Runella aurantiaca.</title>
        <authorList>
            <person name="Yang X."/>
        </authorList>
    </citation>
    <scope>NUCLEOTIDE SEQUENCE [LARGE SCALE GENOMIC DNA]</scope>
    <source>
        <strain evidence="2 3">YX9</strain>
    </source>
</reference>
<dbReference type="OrthoDB" id="9783572at2"/>
<organism evidence="2 3">
    <name type="scientific">Runella aurantiaca</name>
    <dbReference type="NCBI Taxonomy" id="2282308"/>
    <lineage>
        <taxon>Bacteria</taxon>
        <taxon>Pseudomonadati</taxon>
        <taxon>Bacteroidota</taxon>
        <taxon>Cytophagia</taxon>
        <taxon>Cytophagales</taxon>
        <taxon>Spirosomataceae</taxon>
        <taxon>Runella</taxon>
    </lineage>
</organism>
<dbReference type="SUPFAM" id="SSF51430">
    <property type="entry name" value="NAD(P)-linked oxidoreductase"/>
    <property type="match status" value="1"/>
</dbReference>
<comment type="caution">
    <text evidence="2">The sequence shown here is derived from an EMBL/GenBank/DDBJ whole genome shotgun (WGS) entry which is preliminary data.</text>
</comment>
<accession>A0A369IGW9</accession>
<dbReference type="EMBL" id="QPIW01000001">
    <property type="protein sequence ID" value="RDB08010.1"/>
    <property type="molecule type" value="Genomic_DNA"/>
</dbReference>
<evidence type="ECO:0000259" key="1">
    <source>
        <dbReference type="Pfam" id="PF00248"/>
    </source>
</evidence>
<sequence length="310" mass="35041">MDSVIKSRRAALNTLGVFGAGMWLLPSFQFSSEEQNMIKRKIPSSGEPLPIVGLGTWQQFDVGLSEEERRQLTEVLTLMIEKGGRLIDSSPMYGRAEAVIGELAAPPAINPNLFYATKVWTTGKEAGIREMNDSMAKMRRKTLDLMQVHNLVDYKTHLQTLYKWKDEGKIRYIGITHYTASAHETLERVLKSEKIDFVQFNFSIRERNAEKRLLNEAREKGVAVIINEPFESGSLFNAVKGKKLPEWAAENDIQSWGQYFLKYILANEAVNCVIPGTSNPKHVVDNMGAGFGRLPDDKLRLKMIEYLSAI</sequence>
<dbReference type="AlphaFoldDB" id="A0A369IGW9"/>
<dbReference type="RefSeq" id="WP_114459542.1">
    <property type="nucleotide sequence ID" value="NZ_QPIW01000001.1"/>
</dbReference>
<evidence type="ECO:0000313" key="2">
    <source>
        <dbReference type="EMBL" id="RDB08010.1"/>
    </source>
</evidence>
<dbReference type="InterPro" id="IPR036812">
    <property type="entry name" value="NAD(P)_OxRdtase_dom_sf"/>
</dbReference>
<protein>
    <submittedName>
        <fullName evidence="2">Aldo/keto reductase</fullName>
    </submittedName>
</protein>
<evidence type="ECO:0000313" key="3">
    <source>
        <dbReference type="Proteomes" id="UP000253141"/>
    </source>
</evidence>